<proteinExistence type="inferred from homology"/>
<dbReference type="GO" id="GO:0006508">
    <property type="term" value="P:proteolysis"/>
    <property type="evidence" value="ECO:0007669"/>
    <property type="project" value="UniProtKB-KW"/>
</dbReference>
<dbReference type="InterPro" id="IPR036034">
    <property type="entry name" value="PDZ_sf"/>
</dbReference>
<dbReference type="NCBIfam" id="TIGR00054">
    <property type="entry name" value="RIP metalloprotease RseP"/>
    <property type="match status" value="1"/>
</dbReference>
<keyword evidence="5 11" id="KW-0812">Transmembrane</keyword>
<comment type="caution">
    <text evidence="13">The sequence shown here is derived from an EMBL/GenBank/DDBJ whole genome shotgun (WGS) entry which is preliminary data.</text>
</comment>
<dbReference type="PANTHER" id="PTHR42837">
    <property type="entry name" value="REGULATOR OF SIGMA-E PROTEASE RSEP"/>
    <property type="match status" value="1"/>
</dbReference>
<dbReference type="CDD" id="cd06163">
    <property type="entry name" value="S2P-M50_PDZ_RseP-like"/>
    <property type="match status" value="1"/>
</dbReference>
<dbReference type="InterPro" id="IPR004387">
    <property type="entry name" value="Pept_M50_Zn"/>
</dbReference>
<comment type="subcellular location">
    <subcellularLocation>
        <location evidence="2">Membrane</location>
        <topology evidence="2">Multi-pass membrane protein</topology>
    </subcellularLocation>
</comment>
<evidence type="ECO:0000259" key="12">
    <source>
        <dbReference type="Pfam" id="PF02163"/>
    </source>
</evidence>
<feature type="domain" description="Peptidase M50" evidence="12">
    <location>
        <begin position="16"/>
        <end position="414"/>
    </location>
</feature>
<evidence type="ECO:0000256" key="8">
    <source>
        <dbReference type="ARBA" id="ARBA00022989"/>
    </source>
</evidence>
<dbReference type="Proteomes" id="UP000278843">
    <property type="component" value="Unassembled WGS sequence"/>
</dbReference>
<evidence type="ECO:0000256" key="3">
    <source>
        <dbReference type="ARBA" id="ARBA00007931"/>
    </source>
</evidence>
<keyword evidence="8 11" id="KW-1133">Transmembrane helix</keyword>
<keyword evidence="10 11" id="KW-0472">Membrane</keyword>
<feature type="transmembrane region" description="Helical" evidence="11">
    <location>
        <begin position="351"/>
        <end position="372"/>
    </location>
</feature>
<evidence type="ECO:0000256" key="11">
    <source>
        <dbReference type="RuleBase" id="RU362031"/>
    </source>
</evidence>
<organism evidence="13 14">
    <name type="scientific">Streptococcus cristatus</name>
    <dbReference type="NCBI Taxonomy" id="45634"/>
    <lineage>
        <taxon>Bacteria</taxon>
        <taxon>Bacillati</taxon>
        <taxon>Bacillota</taxon>
        <taxon>Bacilli</taxon>
        <taxon>Lactobacillales</taxon>
        <taxon>Streptococcaceae</taxon>
        <taxon>Streptococcus</taxon>
    </lineage>
</organism>
<comment type="cofactor">
    <cofactor evidence="1 11">
        <name>Zn(2+)</name>
        <dbReference type="ChEBI" id="CHEBI:29105"/>
    </cofactor>
</comment>
<feature type="transmembrane region" description="Helical" evidence="11">
    <location>
        <begin position="12"/>
        <end position="34"/>
    </location>
</feature>
<reference evidence="13 14" key="1">
    <citation type="submission" date="2018-11" db="EMBL/GenBank/DDBJ databases">
        <title>Species Designations Belie Phenotypic and Genotypic Heterogeneity in Oral Streptococci.</title>
        <authorList>
            <person name="Velsko I."/>
        </authorList>
    </citation>
    <scope>NUCLEOTIDE SEQUENCE [LARGE SCALE GENOMIC DNA]</scope>
    <source>
        <strain evidence="13 14">BCC13</strain>
    </source>
</reference>
<evidence type="ECO:0000313" key="14">
    <source>
        <dbReference type="Proteomes" id="UP000278843"/>
    </source>
</evidence>
<evidence type="ECO:0000313" key="13">
    <source>
        <dbReference type="EMBL" id="RSJ94710.1"/>
    </source>
</evidence>
<keyword evidence="9 11" id="KW-0482">Metalloprotease</keyword>
<dbReference type="SUPFAM" id="SSF50156">
    <property type="entry name" value="PDZ domain-like"/>
    <property type="match status" value="1"/>
</dbReference>
<evidence type="ECO:0000256" key="4">
    <source>
        <dbReference type="ARBA" id="ARBA00022670"/>
    </source>
</evidence>
<evidence type="ECO:0000256" key="7">
    <source>
        <dbReference type="ARBA" id="ARBA00022833"/>
    </source>
</evidence>
<keyword evidence="4 13" id="KW-0645">Protease</keyword>
<name>A0A3R9N154_STRCR</name>
<dbReference type="EC" id="3.4.24.-" evidence="11"/>
<gene>
    <name evidence="13" type="ORF">D8790_07260</name>
</gene>
<evidence type="ECO:0000256" key="10">
    <source>
        <dbReference type="ARBA" id="ARBA00023136"/>
    </source>
</evidence>
<dbReference type="EMBL" id="RJPU01000005">
    <property type="protein sequence ID" value="RSJ94710.1"/>
    <property type="molecule type" value="Genomic_DNA"/>
</dbReference>
<dbReference type="PANTHER" id="PTHR42837:SF2">
    <property type="entry name" value="MEMBRANE METALLOPROTEASE ARASP2, CHLOROPLASTIC-RELATED"/>
    <property type="match status" value="1"/>
</dbReference>
<keyword evidence="6 11" id="KW-0378">Hydrolase</keyword>
<evidence type="ECO:0000256" key="5">
    <source>
        <dbReference type="ARBA" id="ARBA00022692"/>
    </source>
</evidence>
<evidence type="ECO:0000256" key="6">
    <source>
        <dbReference type="ARBA" id="ARBA00022801"/>
    </source>
</evidence>
<sequence length="428" mass="47010">MNNLKRKITLMQIITFIIIFGIIVVVHEFGHFYFAKKSGILVREFAIGMGPKIFAHIGKDGTAYTIRILPLGGYVRMAGWGEDSTEIKTGTPASLTLNEDGKVVRINLSGKKIDQTALPMNVTSFDFEEKLEITGLVLDESKIYSVDHDATIVEEDGTEVRIAPLDVQYQNATIWGRLITNFAGPMNNFILSILVFMLLAFLQGGVQDENSNHFQVLEGSAVAKAGVKSNDQILKVNNYEIANWDDLTKAVSEATKDKADAPKLTITYKSEGQTHKVDIEPKKEGDRYLLGVSPAIKTGFLDKVIGGFTATWTTTGRILTALKDLIFNFNLNKLGGPVAIYNVSSQAAQQGLPAILSLLAMLSLNIGIFNLIPIPALDGGKIVLNILEAIRRKPLKRETESYVTLAGVAVMVVLMIAVTWNDIMKLFF</sequence>
<dbReference type="GO" id="GO:0004222">
    <property type="term" value="F:metalloendopeptidase activity"/>
    <property type="evidence" value="ECO:0007669"/>
    <property type="project" value="InterPro"/>
</dbReference>
<dbReference type="GO" id="GO:0046872">
    <property type="term" value="F:metal ion binding"/>
    <property type="evidence" value="ECO:0007669"/>
    <property type="project" value="UniProtKB-KW"/>
</dbReference>
<dbReference type="Pfam" id="PF02163">
    <property type="entry name" value="Peptidase_M50"/>
    <property type="match status" value="1"/>
</dbReference>
<dbReference type="InterPro" id="IPR008915">
    <property type="entry name" value="Peptidase_M50"/>
</dbReference>
<keyword evidence="11" id="KW-0479">Metal-binding</keyword>
<evidence type="ECO:0000256" key="1">
    <source>
        <dbReference type="ARBA" id="ARBA00001947"/>
    </source>
</evidence>
<protein>
    <recommendedName>
        <fullName evidence="11">Zinc metalloprotease</fullName>
        <ecNumber evidence="11">3.4.24.-</ecNumber>
    </recommendedName>
</protein>
<evidence type="ECO:0000256" key="2">
    <source>
        <dbReference type="ARBA" id="ARBA00004141"/>
    </source>
</evidence>
<accession>A0A3R9N154</accession>
<evidence type="ECO:0000256" key="9">
    <source>
        <dbReference type="ARBA" id="ARBA00023049"/>
    </source>
</evidence>
<keyword evidence="7 11" id="KW-0862">Zinc</keyword>
<dbReference type="Gene3D" id="2.30.42.10">
    <property type="match status" value="1"/>
</dbReference>
<dbReference type="GO" id="GO:0016020">
    <property type="term" value="C:membrane"/>
    <property type="evidence" value="ECO:0007669"/>
    <property type="project" value="UniProtKB-SubCell"/>
</dbReference>
<comment type="similarity">
    <text evidence="3 11">Belongs to the peptidase M50B family.</text>
</comment>
<dbReference type="AlphaFoldDB" id="A0A3R9N154"/>
<feature type="transmembrane region" description="Helical" evidence="11">
    <location>
        <begin position="401"/>
        <end position="420"/>
    </location>
</feature>